<dbReference type="InterPro" id="IPR045958">
    <property type="entry name" value="DUF6378"/>
</dbReference>
<evidence type="ECO:0000313" key="3">
    <source>
        <dbReference type="Proteomes" id="UP000249616"/>
    </source>
</evidence>
<dbReference type="AlphaFoldDB" id="A0A2Z4J703"/>
<proteinExistence type="predicted"/>
<dbReference type="Pfam" id="PF19905">
    <property type="entry name" value="DUF6378"/>
    <property type="match status" value="1"/>
</dbReference>
<protein>
    <recommendedName>
        <fullName evidence="1">DUF6378 domain-containing protein</fullName>
    </recommendedName>
</protein>
<name>A0A2Z4J703_9ACTN</name>
<feature type="domain" description="DUF6378" evidence="1">
    <location>
        <begin position="58"/>
        <end position="128"/>
    </location>
</feature>
<accession>A0A2Z4J703</accession>
<evidence type="ECO:0000259" key="1">
    <source>
        <dbReference type="Pfam" id="PF19905"/>
    </source>
</evidence>
<gene>
    <name evidence="2" type="ORF">DN051_32270</name>
</gene>
<sequence length="137" mass="15554">MYKVGDIVRYQGVEFTIVEIDETDKTFPYRIEGGENYAGLWVGDKDVTRLTRPDTVGANLVHGERYESYGDPDVSFSRISKLWSAHLGVDISKRDVALMMILLKVSREKSAHKEDNLDDIEGYVHCARILKEENAVS</sequence>
<organism evidence="2 3">
    <name type="scientific">Streptomyces cadmiisoli</name>
    <dbReference type="NCBI Taxonomy" id="2184053"/>
    <lineage>
        <taxon>Bacteria</taxon>
        <taxon>Bacillati</taxon>
        <taxon>Actinomycetota</taxon>
        <taxon>Actinomycetes</taxon>
        <taxon>Kitasatosporales</taxon>
        <taxon>Streptomycetaceae</taxon>
        <taxon>Streptomyces</taxon>
        <taxon>Streptomyces aurantiacus group</taxon>
    </lineage>
</organism>
<dbReference type="KEGG" id="scad:DN051_32270"/>
<reference evidence="2 3" key="1">
    <citation type="journal article" date="2019" name="Int. J. Syst. Evol. Microbiol.">
        <title>Streptomyces cadmiisoli sp. nov., a novel actinomycete isolated from cadmium-contaminated soil.</title>
        <authorList>
            <person name="Li K."/>
            <person name="Tang X."/>
            <person name="Zhao J."/>
            <person name="Guo Y."/>
            <person name="Tang Y."/>
            <person name="Gao J."/>
        </authorList>
    </citation>
    <scope>NUCLEOTIDE SEQUENCE [LARGE SCALE GENOMIC DNA]</scope>
    <source>
        <strain evidence="2 3">ZFG47</strain>
    </source>
</reference>
<keyword evidence="3" id="KW-1185">Reference proteome</keyword>
<dbReference type="EMBL" id="CP030073">
    <property type="protein sequence ID" value="AWW40776.1"/>
    <property type="molecule type" value="Genomic_DNA"/>
</dbReference>
<evidence type="ECO:0000313" key="2">
    <source>
        <dbReference type="EMBL" id="AWW40776.1"/>
    </source>
</evidence>
<dbReference type="RefSeq" id="WP_112440188.1">
    <property type="nucleotide sequence ID" value="NZ_CP030073.1"/>
</dbReference>
<dbReference type="Proteomes" id="UP000249616">
    <property type="component" value="Chromosome"/>
</dbReference>